<reference evidence="1 2" key="1">
    <citation type="submission" date="2014-04" db="EMBL/GenBank/DDBJ databases">
        <authorList>
            <consortium name="DOE Joint Genome Institute"/>
            <person name="Kuo A."/>
            <person name="Kohler A."/>
            <person name="Costa M.D."/>
            <person name="Nagy L.G."/>
            <person name="Floudas D."/>
            <person name="Copeland A."/>
            <person name="Barry K.W."/>
            <person name="Cichocki N."/>
            <person name="Veneault-Fourrey C."/>
            <person name="LaButti K."/>
            <person name="Lindquist E.A."/>
            <person name="Lipzen A."/>
            <person name="Lundell T."/>
            <person name="Morin E."/>
            <person name="Murat C."/>
            <person name="Sun H."/>
            <person name="Tunlid A."/>
            <person name="Henrissat B."/>
            <person name="Grigoriev I.V."/>
            <person name="Hibbett D.S."/>
            <person name="Martin F."/>
            <person name="Nordberg H.P."/>
            <person name="Cantor M.N."/>
            <person name="Hua S.X."/>
        </authorList>
    </citation>
    <scope>NUCLEOTIDE SEQUENCE [LARGE SCALE GENOMIC DNA]</scope>
    <source>
        <strain evidence="1 2">Marx 270</strain>
    </source>
</reference>
<dbReference type="EMBL" id="KN831960">
    <property type="protein sequence ID" value="KIO07463.1"/>
    <property type="molecule type" value="Genomic_DNA"/>
</dbReference>
<evidence type="ECO:0000313" key="2">
    <source>
        <dbReference type="Proteomes" id="UP000054217"/>
    </source>
</evidence>
<evidence type="ECO:0000313" key="1">
    <source>
        <dbReference type="EMBL" id="KIO07463.1"/>
    </source>
</evidence>
<dbReference type="AlphaFoldDB" id="A0A0C3JEF7"/>
<accession>A0A0C3JEF7</accession>
<gene>
    <name evidence="1" type="ORF">M404DRAFT_998184</name>
</gene>
<reference evidence="2" key="2">
    <citation type="submission" date="2015-01" db="EMBL/GenBank/DDBJ databases">
        <title>Evolutionary Origins and Diversification of the Mycorrhizal Mutualists.</title>
        <authorList>
            <consortium name="DOE Joint Genome Institute"/>
            <consortium name="Mycorrhizal Genomics Consortium"/>
            <person name="Kohler A."/>
            <person name="Kuo A."/>
            <person name="Nagy L.G."/>
            <person name="Floudas D."/>
            <person name="Copeland A."/>
            <person name="Barry K.W."/>
            <person name="Cichocki N."/>
            <person name="Veneault-Fourrey C."/>
            <person name="LaButti K."/>
            <person name="Lindquist E.A."/>
            <person name="Lipzen A."/>
            <person name="Lundell T."/>
            <person name="Morin E."/>
            <person name="Murat C."/>
            <person name="Riley R."/>
            <person name="Ohm R."/>
            <person name="Sun H."/>
            <person name="Tunlid A."/>
            <person name="Henrissat B."/>
            <person name="Grigoriev I.V."/>
            <person name="Hibbett D.S."/>
            <person name="Martin F."/>
        </authorList>
    </citation>
    <scope>NUCLEOTIDE SEQUENCE [LARGE SCALE GENOMIC DNA]</scope>
    <source>
        <strain evidence="2">Marx 270</strain>
    </source>
</reference>
<keyword evidence="2" id="KW-1185">Reference proteome</keyword>
<protein>
    <submittedName>
        <fullName evidence="1">Uncharacterized protein</fullName>
    </submittedName>
</protein>
<sequence>MRANASCVRTHPYLFCYLPQIRPWRCLVYHRRGRDGIFHDTGFSFPILRSLEEKICFVPDMGCLCK</sequence>
<organism evidence="1 2">
    <name type="scientific">Pisolithus tinctorius Marx 270</name>
    <dbReference type="NCBI Taxonomy" id="870435"/>
    <lineage>
        <taxon>Eukaryota</taxon>
        <taxon>Fungi</taxon>
        <taxon>Dikarya</taxon>
        <taxon>Basidiomycota</taxon>
        <taxon>Agaricomycotina</taxon>
        <taxon>Agaricomycetes</taxon>
        <taxon>Agaricomycetidae</taxon>
        <taxon>Boletales</taxon>
        <taxon>Sclerodermatineae</taxon>
        <taxon>Pisolithaceae</taxon>
        <taxon>Pisolithus</taxon>
    </lineage>
</organism>
<name>A0A0C3JEF7_PISTI</name>
<proteinExistence type="predicted"/>
<dbReference type="HOGENOM" id="CLU_2832202_0_0_1"/>
<dbReference type="InParanoid" id="A0A0C3JEF7"/>
<dbReference type="Proteomes" id="UP000054217">
    <property type="component" value="Unassembled WGS sequence"/>
</dbReference>